<evidence type="ECO:0000256" key="5">
    <source>
        <dbReference type="ARBA" id="ARBA00022989"/>
    </source>
</evidence>
<dbReference type="Gene3D" id="1.20.1250.20">
    <property type="entry name" value="MFS general substrate transporter like domains"/>
    <property type="match status" value="1"/>
</dbReference>
<dbReference type="PANTHER" id="PTHR23501:SF12">
    <property type="entry name" value="MAJOR FACILITATOR SUPERFAMILY (MFS) PROFILE DOMAIN-CONTAINING PROTEIN-RELATED"/>
    <property type="match status" value="1"/>
</dbReference>
<dbReference type="PANTHER" id="PTHR23501">
    <property type="entry name" value="MAJOR FACILITATOR SUPERFAMILY"/>
    <property type="match status" value="1"/>
</dbReference>
<dbReference type="GO" id="GO:0022857">
    <property type="term" value="F:transmembrane transporter activity"/>
    <property type="evidence" value="ECO:0007669"/>
    <property type="project" value="InterPro"/>
</dbReference>
<organism evidence="9 10">
    <name type="scientific">Microdochium trichocladiopsis</name>
    <dbReference type="NCBI Taxonomy" id="1682393"/>
    <lineage>
        <taxon>Eukaryota</taxon>
        <taxon>Fungi</taxon>
        <taxon>Dikarya</taxon>
        <taxon>Ascomycota</taxon>
        <taxon>Pezizomycotina</taxon>
        <taxon>Sordariomycetes</taxon>
        <taxon>Xylariomycetidae</taxon>
        <taxon>Xylariales</taxon>
        <taxon>Microdochiaceae</taxon>
        <taxon>Microdochium</taxon>
    </lineage>
</organism>
<feature type="domain" description="Major facilitator superfamily (MFS) profile" evidence="8">
    <location>
        <begin position="21"/>
        <end position="524"/>
    </location>
</feature>
<feature type="transmembrane region" description="Helical" evidence="7">
    <location>
        <begin position="384"/>
        <end position="409"/>
    </location>
</feature>
<feature type="transmembrane region" description="Helical" evidence="7">
    <location>
        <begin position="57"/>
        <end position="74"/>
    </location>
</feature>
<keyword evidence="10" id="KW-1185">Reference proteome</keyword>
<dbReference type="GeneID" id="70178427"/>
<feature type="transmembrane region" description="Helical" evidence="7">
    <location>
        <begin position="289"/>
        <end position="310"/>
    </location>
</feature>
<dbReference type="Proteomes" id="UP000756346">
    <property type="component" value="Unassembled WGS sequence"/>
</dbReference>
<feature type="transmembrane region" description="Helical" evidence="7">
    <location>
        <begin position="217"/>
        <end position="243"/>
    </location>
</feature>
<evidence type="ECO:0000259" key="8">
    <source>
        <dbReference type="PROSITE" id="PS50850"/>
    </source>
</evidence>
<feature type="transmembrane region" description="Helical" evidence="7">
    <location>
        <begin position="176"/>
        <end position="196"/>
    </location>
</feature>
<accession>A0A9P8XRH0</accession>
<dbReference type="OrthoDB" id="10021397at2759"/>
<dbReference type="Pfam" id="PF07690">
    <property type="entry name" value="MFS_1"/>
    <property type="match status" value="1"/>
</dbReference>
<feature type="transmembrane region" description="Helical" evidence="7">
    <location>
        <begin position="86"/>
        <end position="105"/>
    </location>
</feature>
<dbReference type="GO" id="GO:0005886">
    <property type="term" value="C:plasma membrane"/>
    <property type="evidence" value="ECO:0007669"/>
    <property type="project" value="TreeGrafter"/>
</dbReference>
<feature type="transmembrane region" description="Helical" evidence="7">
    <location>
        <begin position="111"/>
        <end position="134"/>
    </location>
</feature>
<dbReference type="PROSITE" id="PS50850">
    <property type="entry name" value="MFS"/>
    <property type="match status" value="1"/>
</dbReference>
<feature type="non-terminal residue" evidence="9">
    <location>
        <position position="526"/>
    </location>
</feature>
<evidence type="ECO:0000256" key="6">
    <source>
        <dbReference type="ARBA" id="ARBA00023136"/>
    </source>
</evidence>
<gene>
    <name evidence="9" type="ORF">B0I36DRAFT_209143</name>
</gene>
<name>A0A9P8XRH0_9PEZI</name>
<evidence type="ECO:0000256" key="4">
    <source>
        <dbReference type="ARBA" id="ARBA00022692"/>
    </source>
</evidence>
<keyword evidence="3" id="KW-0813">Transport</keyword>
<feature type="transmembrane region" description="Helical" evidence="7">
    <location>
        <begin position="249"/>
        <end position="268"/>
    </location>
</feature>
<comment type="subcellular location">
    <subcellularLocation>
        <location evidence="1">Membrane</location>
        <topology evidence="1">Multi-pass membrane protein</topology>
    </subcellularLocation>
</comment>
<feature type="transmembrane region" description="Helical" evidence="7">
    <location>
        <begin position="141"/>
        <end position="164"/>
    </location>
</feature>
<feature type="transmembrane region" description="Helical" evidence="7">
    <location>
        <begin position="353"/>
        <end position="372"/>
    </location>
</feature>
<evidence type="ECO:0000256" key="7">
    <source>
        <dbReference type="SAM" id="Phobius"/>
    </source>
</evidence>
<dbReference type="InterPro" id="IPR036259">
    <property type="entry name" value="MFS_trans_sf"/>
</dbReference>
<evidence type="ECO:0000256" key="2">
    <source>
        <dbReference type="ARBA" id="ARBA00007520"/>
    </source>
</evidence>
<feature type="transmembrane region" description="Helical" evidence="7">
    <location>
        <begin position="421"/>
        <end position="441"/>
    </location>
</feature>
<feature type="non-terminal residue" evidence="9">
    <location>
        <position position="1"/>
    </location>
</feature>
<feature type="transmembrane region" description="Helical" evidence="7">
    <location>
        <begin position="20"/>
        <end position="37"/>
    </location>
</feature>
<evidence type="ECO:0000256" key="3">
    <source>
        <dbReference type="ARBA" id="ARBA00022448"/>
    </source>
</evidence>
<keyword evidence="5 7" id="KW-1133">Transmembrane helix</keyword>
<protein>
    <submittedName>
        <fullName evidence="9">Major facilitator superfamily domain-containing protein</fullName>
    </submittedName>
</protein>
<sequence length="526" mass="56562">ANIIPPGHPREELPAYKWKLMLLATALLSAISGYDVLNVSNTQVAIYEAFGQIEVLPWVSLAYSLVNAACIPLFRELTRIFELKMLYIIAVVLVMVSAALIGAAPSIKVVIVGRAMLGTGGALSYQLILTYNVVFALPLELALVQAMVGACFAVGLLTGPLIGGAFTENAHTTWRWAFYIVVVMGAVALVINIAAYPRYRIPNSKSMAVAQLREIDWLGCVLHMATLALLGFACIGGGTTWPWGSGSSIAIYVVFGLVFVAYVVQQTFSLGTTPERRILPITVLTTRPVVLLVTICSICAAMSYGVTLYYTPLYFAFTRGETPVSAAVRLLPFIGPFIIMIFIAAGLLPIVRYYMVFFVSGSLLLVIGSGLWQLVLPDTSESPILGFEAIIGLGCGLIWSLGMPIASVLLPTEMHFDAAMLYNLSQLGGVAVVLAIAGAVYQKVGRQLIQHAAERAGETLTDHECLELLTGIKSDLFDRTRDNPAPGPAIVEALTTVVVRLFWIVFAAGLLSLICSALMKFEAVGF</sequence>
<dbReference type="SUPFAM" id="SSF103473">
    <property type="entry name" value="MFS general substrate transporter"/>
    <property type="match status" value="1"/>
</dbReference>
<evidence type="ECO:0000313" key="9">
    <source>
        <dbReference type="EMBL" id="KAH7012618.1"/>
    </source>
</evidence>
<evidence type="ECO:0000313" key="10">
    <source>
        <dbReference type="Proteomes" id="UP000756346"/>
    </source>
</evidence>
<dbReference type="InterPro" id="IPR011701">
    <property type="entry name" value="MFS"/>
</dbReference>
<keyword evidence="6 7" id="KW-0472">Membrane</keyword>
<feature type="transmembrane region" description="Helical" evidence="7">
    <location>
        <begin position="330"/>
        <end position="348"/>
    </location>
</feature>
<dbReference type="RefSeq" id="XP_046004883.1">
    <property type="nucleotide sequence ID" value="XM_046148881.1"/>
</dbReference>
<keyword evidence="4 7" id="KW-0812">Transmembrane</keyword>
<dbReference type="InterPro" id="IPR020846">
    <property type="entry name" value="MFS_dom"/>
</dbReference>
<reference evidence="9" key="1">
    <citation type="journal article" date="2021" name="Nat. Commun.">
        <title>Genetic determinants of endophytism in the Arabidopsis root mycobiome.</title>
        <authorList>
            <person name="Mesny F."/>
            <person name="Miyauchi S."/>
            <person name="Thiergart T."/>
            <person name="Pickel B."/>
            <person name="Atanasova L."/>
            <person name="Karlsson M."/>
            <person name="Huettel B."/>
            <person name="Barry K.W."/>
            <person name="Haridas S."/>
            <person name="Chen C."/>
            <person name="Bauer D."/>
            <person name="Andreopoulos W."/>
            <person name="Pangilinan J."/>
            <person name="LaButti K."/>
            <person name="Riley R."/>
            <person name="Lipzen A."/>
            <person name="Clum A."/>
            <person name="Drula E."/>
            <person name="Henrissat B."/>
            <person name="Kohler A."/>
            <person name="Grigoriev I.V."/>
            <person name="Martin F.M."/>
            <person name="Hacquard S."/>
        </authorList>
    </citation>
    <scope>NUCLEOTIDE SEQUENCE</scope>
    <source>
        <strain evidence="9">MPI-CAGE-CH-0230</strain>
    </source>
</reference>
<proteinExistence type="inferred from homology"/>
<dbReference type="AlphaFoldDB" id="A0A9P8XRH0"/>
<dbReference type="EMBL" id="JAGTJQ010000014">
    <property type="protein sequence ID" value="KAH7012618.1"/>
    <property type="molecule type" value="Genomic_DNA"/>
</dbReference>
<feature type="transmembrane region" description="Helical" evidence="7">
    <location>
        <begin position="501"/>
        <end position="521"/>
    </location>
</feature>
<comment type="similarity">
    <text evidence="2">Belongs to the major facilitator superfamily. TCR/Tet family.</text>
</comment>
<evidence type="ECO:0000256" key="1">
    <source>
        <dbReference type="ARBA" id="ARBA00004141"/>
    </source>
</evidence>
<comment type="caution">
    <text evidence="9">The sequence shown here is derived from an EMBL/GenBank/DDBJ whole genome shotgun (WGS) entry which is preliminary data.</text>
</comment>